<dbReference type="PIRSF" id="PIRSF005572">
    <property type="entry name" value="NifS"/>
    <property type="match status" value="1"/>
</dbReference>
<dbReference type="AlphaFoldDB" id="A0A7R6Q0U1"/>
<dbReference type="InterPro" id="IPR000192">
    <property type="entry name" value="Aminotrans_V_dom"/>
</dbReference>
<dbReference type="Proteomes" id="UP000595564">
    <property type="component" value="Chromosome"/>
</dbReference>
<proteinExistence type="inferred from homology"/>
<evidence type="ECO:0000256" key="4">
    <source>
        <dbReference type="ARBA" id="ARBA00022679"/>
    </source>
</evidence>
<dbReference type="RefSeq" id="WP_201327818.1">
    <property type="nucleotide sequence ID" value="NZ_AP017470.1"/>
</dbReference>
<keyword evidence="5" id="KW-0479">Metal-binding</keyword>
<dbReference type="InterPro" id="IPR016454">
    <property type="entry name" value="Cysteine_dSase"/>
</dbReference>
<dbReference type="PANTHER" id="PTHR11601:SF34">
    <property type="entry name" value="CYSTEINE DESULFURASE"/>
    <property type="match status" value="1"/>
</dbReference>
<dbReference type="PROSITE" id="PS00595">
    <property type="entry name" value="AA_TRANSFER_CLASS_5"/>
    <property type="match status" value="1"/>
</dbReference>
<evidence type="ECO:0000256" key="1">
    <source>
        <dbReference type="ARBA" id="ARBA00001933"/>
    </source>
</evidence>
<evidence type="ECO:0000313" key="12">
    <source>
        <dbReference type="EMBL" id="BBB33508.1"/>
    </source>
</evidence>
<feature type="domain" description="Aminotransferase class V" evidence="11">
    <location>
        <begin position="2"/>
        <end position="357"/>
    </location>
</feature>
<evidence type="ECO:0000256" key="6">
    <source>
        <dbReference type="ARBA" id="ARBA00022898"/>
    </source>
</evidence>
<dbReference type="SUPFAM" id="SSF53383">
    <property type="entry name" value="PLP-dependent transferases"/>
    <property type="match status" value="1"/>
</dbReference>
<evidence type="ECO:0000256" key="8">
    <source>
        <dbReference type="ARBA" id="ARBA00023014"/>
    </source>
</evidence>
<evidence type="ECO:0000313" key="13">
    <source>
        <dbReference type="Proteomes" id="UP000595564"/>
    </source>
</evidence>
<keyword evidence="13" id="KW-1185">Reference proteome</keyword>
<protein>
    <recommendedName>
        <fullName evidence="3">cysteine desulfurase</fullName>
        <ecNumber evidence="3">2.8.1.7</ecNumber>
    </recommendedName>
</protein>
<dbReference type="GO" id="GO:0046872">
    <property type="term" value="F:metal ion binding"/>
    <property type="evidence" value="ECO:0007669"/>
    <property type="project" value="UniProtKB-KW"/>
</dbReference>
<evidence type="ECO:0000259" key="11">
    <source>
        <dbReference type="Pfam" id="PF00266"/>
    </source>
</evidence>
<dbReference type="GO" id="GO:0051536">
    <property type="term" value="F:iron-sulfur cluster binding"/>
    <property type="evidence" value="ECO:0007669"/>
    <property type="project" value="UniProtKB-KW"/>
</dbReference>
<dbReference type="GO" id="GO:0031071">
    <property type="term" value="F:cysteine desulfurase activity"/>
    <property type="evidence" value="ECO:0007669"/>
    <property type="project" value="UniProtKB-EC"/>
</dbReference>
<dbReference type="InterPro" id="IPR020578">
    <property type="entry name" value="Aminotrans_V_PyrdxlP_BS"/>
</dbReference>
<dbReference type="InterPro" id="IPR015422">
    <property type="entry name" value="PyrdxlP-dep_Trfase_small"/>
</dbReference>
<dbReference type="PANTHER" id="PTHR11601">
    <property type="entry name" value="CYSTEINE DESULFURYLASE FAMILY MEMBER"/>
    <property type="match status" value="1"/>
</dbReference>
<dbReference type="Pfam" id="PF00266">
    <property type="entry name" value="Aminotran_5"/>
    <property type="match status" value="1"/>
</dbReference>
<keyword evidence="7" id="KW-0408">Iron</keyword>
<evidence type="ECO:0000256" key="7">
    <source>
        <dbReference type="ARBA" id="ARBA00023004"/>
    </source>
</evidence>
<gene>
    <name evidence="12" type="primary">iscS</name>
    <name evidence="12" type="ORF">TTHT_2069</name>
</gene>
<keyword evidence="8" id="KW-0411">Iron-sulfur</keyword>
<evidence type="ECO:0000256" key="2">
    <source>
        <dbReference type="ARBA" id="ARBA00006490"/>
    </source>
</evidence>
<comment type="catalytic activity">
    <reaction evidence="9">
        <text>(sulfur carrier)-H + L-cysteine = (sulfur carrier)-SH + L-alanine</text>
        <dbReference type="Rhea" id="RHEA:43892"/>
        <dbReference type="Rhea" id="RHEA-COMP:14737"/>
        <dbReference type="Rhea" id="RHEA-COMP:14739"/>
        <dbReference type="ChEBI" id="CHEBI:29917"/>
        <dbReference type="ChEBI" id="CHEBI:35235"/>
        <dbReference type="ChEBI" id="CHEBI:57972"/>
        <dbReference type="ChEBI" id="CHEBI:64428"/>
        <dbReference type="EC" id="2.8.1.7"/>
    </reaction>
</comment>
<dbReference type="Gene3D" id="1.10.260.50">
    <property type="match status" value="1"/>
</dbReference>
<dbReference type="KEGG" id="thyd:TTHT_2069"/>
<comment type="similarity">
    <text evidence="2">Belongs to the class-V pyridoxal-phosphate-dependent aminotransferase family. NifS/IscS subfamily.</text>
</comment>
<keyword evidence="6" id="KW-0663">Pyridoxal phosphate</keyword>
<reference evidence="12 13" key="1">
    <citation type="journal article" date="2012" name="Extremophiles">
        <title>Thermotomaculum hydrothermale gen. nov., sp. nov., a novel heterotrophic thermophile within the phylum Acidobacteria from a deep-sea hydrothermal vent chimney in the Southern Okinawa Trough.</title>
        <authorList>
            <person name="Izumi H."/>
            <person name="Nunoura T."/>
            <person name="Miyazaki M."/>
            <person name="Mino S."/>
            <person name="Toki T."/>
            <person name="Takai K."/>
            <person name="Sako Y."/>
            <person name="Sawabe T."/>
            <person name="Nakagawa S."/>
        </authorList>
    </citation>
    <scope>NUCLEOTIDE SEQUENCE [LARGE SCALE GENOMIC DNA]</scope>
    <source>
        <strain evidence="12 13">AC55</strain>
    </source>
</reference>
<evidence type="ECO:0000256" key="3">
    <source>
        <dbReference type="ARBA" id="ARBA00012239"/>
    </source>
</evidence>
<organism evidence="12 13">
    <name type="scientific">Thermotomaculum hydrothermale</name>
    <dbReference type="NCBI Taxonomy" id="981385"/>
    <lineage>
        <taxon>Bacteria</taxon>
        <taxon>Pseudomonadati</taxon>
        <taxon>Acidobacteriota</taxon>
        <taxon>Holophagae</taxon>
        <taxon>Thermotomaculales</taxon>
        <taxon>Thermotomaculaceae</taxon>
        <taxon>Thermotomaculum</taxon>
    </lineage>
</organism>
<dbReference type="InterPro" id="IPR015424">
    <property type="entry name" value="PyrdxlP-dep_Trfase"/>
</dbReference>
<dbReference type="Gene3D" id="3.90.1150.10">
    <property type="entry name" value="Aspartate Aminotransferase, domain 1"/>
    <property type="match status" value="1"/>
</dbReference>
<name>A0A7R6Q0U1_9BACT</name>
<evidence type="ECO:0000256" key="9">
    <source>
        <dbReference type="ARBA" id="ARBA00050776"/>
    </source>
</evidence>
<dbReference type="EC" id="2.8.1.7" evidence="3"/>
<accession>A0A7R6Q0U1</accession>
<comment type="cofactor">
    <cofactor evidence="1 10">
        <name>pyridoxal 5'-phosphate</name>
        <dbReference type="ChEBI" id="CHEBI:597326"/>
    </cofactor>
</comment>
<dbReference type="InterPro" id="IPR015421">
    <property type="entry name" value="PyrdxlP-dep_Trfase_major"/>
</dbReference>
<sequence length="376" mass="41364">MIYLDSTATTVVLKEVADEVYKYLTKDYGNPSSSHKLGIEANKLVEKAREVLLKSLKLENTHLCVFTSGGSEGNTQVLKGVAKLFPDKSIVIGGIEHNSIRTAATDLLIEGKNIKTIEVEKDGKIDIEKLLNLIDKDTKLVSIMKVNNETGIIFNIEEIAKKVKEKNPSCLFHTDFVQGFMKIKADLKHIDFVTISAHKIFAPKGVGALFVKKGINLPSLIAGSQEYGLRGGTHNVAGIAGLKKSVEILKDKVDENFEKTLNLRKAFKDTLANNLEDFEIFEPVDFSPYILGLFAKGIESEVIVRMLSEKGVFISAGSACSAKDKVKSKTILALGLNPDEYLRISLNPVVNSEEDVKTGAKTIADTIKEYRELFIS</sequence>
<dbReference type="Gene3D" id="3.40.640.10">
    <property type="entry name" value="Type I PLP-dependent aspartate aminotransferase-like (Major domain)"/>
    <property type="match status" value="1"/>
</dbReference>
<evidence type="ECO:0000256" key="5">
    <source>
        <dbReference type="ARBA" id="ARBA00022723"/>
    </source>
</evidence>
<dbReference type="EMBL" id="AP017470">
    <property type="protein sequence ID" value="BBB33508.1"/>
    <property type="molecule type" value="Genomic_DNA"/>
</dbReference>
<keyword evidence="4 12" id="KW-0808">Transferase</keyword>
<evidence type="ECO:0000256" key="10">
    <source>
        <dbReference type="RuleBase" id="RU004504"/>
    </source>
</evidence>